<dbReference type="InterPro" id="IPR011008">
    <property type="entry name" value="Dimeric_a/b-barrel"/>
</dbReference>
<accession>A0ABV5SJL3</accession>
<dbReference type="SUPFAM" id="SSF46785">
    <property type="entry name" value="Winged helix' DNA-binding domain"/>
    <property type="match status" value="1"/>
</dbReference>
<organism evidence="5 6">
    <name type="scientific">Nonomuraea helvata</name>
    <dbReference type="NCBI Taxonomy" id="37484"/>
    <lineage>
        <taxon>Bacteria</taxon>
        <taxon>Bacillati</taxon>
        <taxon>Actinomycetota</taxon>
        <taxon>Actinomycetes</taxon>
        <taxon>Streptosporangiales</taxon>
        <taxon>Streptosporangiaceae</taxon>
        <taxon>Nonomuraea</taxon>
    </lineage>
</organism>
<dbReference type="EMBL" id="JBHMBW010000110">
    <property type="protein sequence ID" value="MFB9631860.1"/>
    <property type="molecule type" value="Genomic_DNA"/>
</dbReference>
<dbReference type="InterPro" id="IPR019887">
    <property type="entry name" value="Tscrpt_reg_AsnC/Lrp_C"/>
</dbReference>
<protein>
    <submittedName>
        <fullName evidence="5">Lrp/AsnC family transcriptional regulator</fullName>
    </submittedName>
</protein>
<name>A0ABV5SJL3_9ACTN</name>
<dbReference type="PRINTS" id="PR00033">
    <property type="entry name" value="HTHASNC"/>
</dbReference>
<keyword evidence="1" id="KW-0805">Transcription regulation</keyword>
<reference evidence="5 6" key="1">
    <citation type="submission" date="2024-09" db="EMBL/GenBank/DDBJ databases">
        <authorList>
            <person name="Sun Q."/>
            <person name="Mori K."/>
        </authorList>
    </citation>
    <scope>NUCLEOTIDE SEQUENCE [LARGE SCALE GENOMIC DNA]</scope>
    <source>
        <strain evidence="5 6">JCM 3143</strain>
    </source>
</reference>
<dbReference type="SMART" id="SM00344">
    <property type="entry name" value="HTH_ASNC"/>
    <property type="match status" value="1"/>
</dbReference>
<dbReference type="SUPFAM" id="SSF54909">
    <property type="entry name" value="Dimeric alpha+beta barrel"/>
    <property type="match status" value="1"/>
</dbReference>
<dbReference type="Pfam" id="PF01037">
    <property type="entry name" value="AsnC_trans_reg"/>
    <property type="match status" value="1"/>
</dbReference>
<dbReference type="Gene3D" id="1.10.10.10">
    <property type="entry name" value="Winged helix-like DNA-binding domain superfamily/Winged helix DNA-binding domain"/>
    <property type="match status" value="1"/>
</dbReference>
<dbReference type="PANTHER" id="PTHR30154:SF34">
    <property type="entry name" value="TRANSCRIPTIONAL REGULATOR AZLB"/>
    <property type="match status" value="1"/>
</dbReference>
<proteinExistence type="predicted"/>
<feature type="domain" description="HTH asnC-type" evidence="4">
    <location>
        <begin position="1"/>
        <end position="62"/>
    </location>
</feature>
<dbReference type="RefSeq" id="WP_345003047.1">
    <property type="nucleotide sequence ID" value="NZ_BAAAXV010000012.1"/>
</dbReference>
<gene>
    <name evidence="5" type="ORF">ACFFSA_53130</name>
</gene>
<sequence length="144" mass="15732">MDAADRTILRQLTSNGRTSLEVLARATNLAPSSVKRRMDRLERSGVIRGYTVLLAPDAFGNRLEVLMEITAVEGTQRGPLTDALAAQPEIVRAWTVTGDADALALVRVSDVSHLEQVIVRLQQTGSVARTRTQLLLTELINRGD</sequence>
<evidence type="ECO:0000259" key="4">
    <source>
        <dbReference type="PROSITE" id="PS50956"/>
    </source>
</evidence>
<dbReference type="InterPro" id="IPR036390">
    <property type="entry name" value="WH_DNA-bd_sf"/>
</dbReference>
<comment type="caution">
    <text evidence="5">The sequence shown here is derived from an EMBL/GenBank/DDBJ whole genome shotgun (WGS) entry which is preliminary data.</text>
</comment>
<keyword evidence="3" id="KW-0804">Transcription</keyword>
<evidence type="ECO:0000256" key="2">
    <source>
        <dbReference type="ARBA" id="ARBA00023125"/>
    </source>
</evidence>
<evidence type="ECO:0000256" key="3">
    <source>
        <dbReference type="ARBA" id="ARBA00023163"/>
    </source>
</evidence>
<dbReference type="Pfam" id="PF13412">
    <property type="entry name" value="HTH_24"/>
    <property type="match status" value="1"/>
</dbReference>
<evidence type="ECO:0000313" key="6">
    <source>
        <dbReference type="Proteomes" id="UP001589532"/>
    </source>
</evidence>
<dbReference type="Gene3D" id="3.30.70.920">
    <property type="match status" value="1"/>
</dbReference>
<evidence type="ECO:0000256" key="1">
    <source>
        <dbReference type="ARBA" id="ARBA00023015"/>
    </source>
</evidence>
<keyword evidence="6" id="KW-1185">Reference proteome</keyword>
<keyword evidence="2" id="KW-0238">DNA-binding</keyword>
<dbReference type="Proteomes" id="UP001589532">
    <property type="component" value="Unassembled WGS sequence"/>
</dbReference>
<dbReference type="PROSITE" id="PS50956">
    <property type="entry name" value="HTH_ASNC_2"/>
    <property type="match status" value="1"/>
</dbReference>
<dbReference type="InterPro" id="IPR000485">
    <property type="entry name" value="AsnC-type_HTH_dom"/>
</dbReference>
<dbReference type="PANTHER" id="PTHR30154">
    <property type="entry name" value="LEUCINE-RESPONSIVE REGULATORY PROTEIN"/>
    <property type="match status" value="1"/>
</dbReference>
<dbReference type="InterPro" id="IPR036388">
    <property type="entry name" value="WH-like_DNA-bd_sf"/>
</dbReference>
<dbReference type="InterPro" id="IPR019888">
    <property type="entry name" value="Tscrpt_reg_AsnC-like"/>
</dbReference>
<evidence type="ECO:0000313" key="5">
    <source>
        <dbReference type="EMBL" id="MFB9631860.1"/>
    </source>
</evidence>